<proteinExistence type="predicted"/>
<dbReference type="SMART" id="SM00357">
    <property type="entry name" value="CSP"/>
    <property type="match status" value="1"/>
</dbReference>
<dbReference type="PRINTS" id="PR00050">
    <property type="entry name" value="COLDSHOCK"/>
</dbReference>
<dbReference type="InterPro" id="IPR012340">
    <property type="entry name" value="NA-bd_OB-fold"/>
</dbReference>
<dbReference type="Pfam" id="PF00313">
    <property type="entry name" value="CSD"/>
    <property type="match status" value="1"/>
</dbReference>
<gene>
    <name evidence="3" type="ORF">ACFPZN_17985</name>
</gene>
<evidence type="ECO:0000313" key="3">
    <source>
        <dbReference type="EMBL" id="MFC5747525.1"/>
    </source>
</evidence>
<protein>
    <submittedName>
        <fullName evidence="3">Cold-shock protein</fullName>
    </submittedName>
</protein>
<evidence type="ECO:0000313" key="4">
    <source>
        <dbReference type="Proteomes" id="UP001596074"/>
    </source>
</evidence>
<sequence>MAETGKVLRFDDMRGYGFIVPDAGGEDVFVHANDLLDEKSAFSPGTSVEFEVTQGERGLKAYAVRVRGSERPSAVDEYLPSASERVPFEPRPDEDDGLCDVLSEREFVQELTELLIKDAPELTGAQITHLRRGLVTFARKYGWVEG</sequence>
<dbReference type="CDD" id="cd04458">
    <property type="entry name" value="CSP_CDS"/>
    <property type="match status" value="1"/>
</dbReference>
<dbReference type="PROSITE" id="PS51857">
    <property type="entry name" value="CSD_2"/>
    <property type="match status" value="1"/>
</dbReference>
<reference evidence="4" key="1">
    <citation type="journal article" date="2019" name="Int. J. Syst. Evol. Microbiol.">
        <title>The Global Catalogue of Microorganisms (GCM) 10K type strain sequencing project: providing services to taxonomists for standard genome sequencing and annotation.</title>
        <authorList>
            <consortium name="The Broad Institute Genomics Platform"/>
            <consortium name="The Broad Institute Genome Sequencing Center for Infectious Disease"/>
            <person name="Wu L."/>
            <person name="Ma J."/>
        </authorList>
    </citation>
    <scope>NUCLEOTIDE SEQUENCE [LARGE SCALE GENOMIC DNA]</scope>
    <source>
        <strain evidence="4">KCTC 42087</strain>
    </source>
</reference>
<dbReference type="InterPro" id="IPR011129">
    <property type="entry name" value="CSD"/>
</dbReference>
<dbReference type="EMBL" id="JBHSON010000022">
    <property type="protein sequence ID" value="MFC5747525.1"/>
    <property type="molecule type" value="Genomic_DNA"/>
</dbReference>
<feature type="domain" description="CSD" evidence="2">
    <location>
        <begin position="2"/>
        <end position="66"/>
    </location>
</feature>
<dbReference type="RefSeq" id="WP_378283143.1">
    <property type="nucleotide sequence ID" value="NZ_JBHSON010000022.1"/>
</dbReference>
<organism evidence="3 4">
    <name type="scientific">Actinomadura rugatobispora</name>
    <dbReference type="NCBI Taxonomy" id="1994"/>
    <lineage>
        <taxon>Bacteria</taxon>
        <taxon>Bacillati</taxon>
        <taxon>Actinomycetota</taxon>
        <taxon>Actinomycetes</taxon>
        <taxon>Streptosporangiales</taxon>
        <taxon>Thermomonosporaceae</taxon>
        <taxon>Actinomadura</taxon>
    </lineage>
</organism>
<keyword evidence="4" id="KW-1185">Reference proteome</keyword>
<comment type="caution">
    <text evidence="3">The sequence shown here is derived from an EMBL/GenBank/DDBJ whole genome shotgun (WGS) entry which is preliminary data.</text>
</comment>
<dbReference type="SUPFAM" id="SSF50249">
    <property type="entry name" value="Nucleic acid-binding proteins"/>
    <property type="match status" value="1"/>
</dbReference>
<dbReference type="Gene3D" id="2.40.50.140">
    <property type="entry name" value="Nucleic acid-binding proteins"/>
    <property type="match status" value="1"/>
</dbReference>
<name>A0ABW1A2U7_9ACTN</name>
<evidence type="ECO:0000259" key="2">
    <source>
        <dbReference type="PROSITE" id="PS51857"/>
    </source>
</evidence>
<accession>A0ABW1A2U7</accession>
<dbReference type="PANTHER" id="PTHR46565:SF20">
    <property type="entry name" value="COLD SHOCK DOMAIN-CONTAINING PROTEIN 4"/>
    <property type="match status" value="1"/>
</dbReference>
<dbReference type="Proteomes" id="UP001596074">
    <property type="component" value="Unassembled WGS sequence"/>
</dbReference>
<dbReference type="InterPro" id="IPR002059">
    <property type="entry name" value="CSP_DNA-bd"/>
</dbReference>
<evidence type="ECO:0000256" key="1">
    <source>
        <dbReference type="SAM" id="MobiDB-lite"/>
    </source>
</evidence>
<feature type="region of interest" description="Disordered" evidence="1">
    <location>
        <begin position="76"/>
        <end position="95"/>
    </location>
</feature>
<dbReference type="PANTHER" id="PTHR46565">
    <property type="entry name" value="COLD SHOCK DOMAIN PROTEIN 2"/>
    <property type="match status" value="1"/>
</dbReference>